<dbReference type="Gene3D" id="3.40.50.300">
    <property type="entry name" value="P-loop containing nucleotide triphosphate hydrolases"/>
    <property type="match status" value="1"/>
</dbReference>
<feature type="compositionally biased region" description="Basic and acidic residues" evidence="4">
    <location>
        <begin position="650"/>
        <end position="663"/>
    </location>
</feature>
<feature type="compositionally biased region" description="Polar residues" evidence="4">
    <location>
        <begin position="624"/>
        <end position="649"/>
    </location>
</feature>
<feature type="region of interest" description="Disordered" evidence="4">
    <location>
        <begin position="596"/>
        <end position="690"/>
    </location>
</feature>
<dbReference type="PROSITE" id="PS51206">
    <property type="entry name" value="SF3_HELICASE_1"/>
    <property type="match status" value="1"/>
</dbReference>
<feature type="compositionally biased region" description="Polar residues" evidence="4">
    <location>
        <begin position="600"/>
        <end position="609"/>
    </location>
</feature>
<sequence length="690" mass="78625">MTAENREWSGRSPRVRLGALVHEEFLQVLREVHRENNDVPESRVETVTETLMRAIVEPTQHFDVGLYLFFVVNNIFRYAYDGAQGVYIMYRYDGARWSSCGARENFECESQEFLVDILQRIYLQWTEHVKDDAPLRWLREYCKFANLVMSDATSEQRNHARMIVDDEAREYEKVKELYHQITKEGGVYHTLRSCERRMKSSVSCESHGIPSPIAFFESLDEHDFLIGFDNGVYNLNESRFYERHSVPRSYAVSMTVGYDYEGLSDDMRDRILEIGNFVYSRIFPDACTRKQIEAVVGSLLSVGNPTKKLVLLLGQGDNGKSAFVSRLLKFTLGDYFGVIPVQVLTERREGADSCNPSLSANRKRRCIALNEGEKRMRLNSGVTKSLTGNDDIQFRNLYKQPVSARFHATMLYLSNVAPELESGEALRDRAYPIDCVSKFDPDVERDDPGNRVYRRLTDTDFTFRCHRWKMAHMHMAITWWRDLRLRNFSIPPVPKSSIAERMVDESSDDGLFAAWLRDHFVPVKMPASHFATIVQVRDIKTEYNAQVENPVQRFVSENDCKRSIRCNGALVVKDQQRVGKQNVRNFVFARRVVPSGALPRTSTDPTTGTPEAVEAPKTAKRTSSDCSETFAEASTSGKGETGIRSSEPSASKHETVVDSERELLGPTETSSSAVHTGVHDAANIQTVDVR</sequence>
<dbReference type="EMBL" id="LGRX02000486">
    <property type="protein sequence ID" value="KAK3288423.1"/>
    <property type="molecule type" value="Genomic_DNA"/>
</dbReference>
<reference evidence="6" key="2">
    <citation type="submission" date="2023-06" db="EMBL/GenBank/DDBJ databases">
        <title>Long-read-based genome assembly of the green algal bacterivore Cymbomonas tetramitiformis.</title>
        <authorList>
            <person name="Gyaltshen Y."/>
            <person name="Rozenberg A."/>
            <person name="Paasch A."/>
            <person name="Burns J.A."/>
            <person name="Warring S."/>
            <person name="Larson R."/>
            <person name="Maurer-Alcala X."/>
            <person name="Dacks J."/>
            <person name="Kim E."/>
        </authorList>
    </citation>
    <scope>NUCLEOTIDE SEQUENCE</scope>
    <source>
        <strain evidence="6">PLY_AMNH</strain>
    </source>
</reference>
<dbReference type="InterPro" id="IPR014015">
    <property type="entry name" value="Helicase_SF3_DNA-vir"/>
</dbReference>
<dbReference type="GO" id="GO:0005524">
    <property type="term" value="F:ATP binding"/>
    <property type="evidence" value="ECO:0007669"/>
    <property type="project" value="UniProtKB-KW"/>
</dbReference>
<evidence type="ECO:0000256" key="2">
    <source>
        <dbReference type="ARBA" id="ARBA00022801"/>
    </source>
</evidence>
<dbReference type="EMBL" id="LGRX02035165">
    <property type="protein sequence ID" value="KAK3236072.1"/>
    <property type="molecule type" value="Genomic_DNA"/>
</dbReference>
<dbReference type="InterPro" id="IPR014818">
    <property type="entry name" value="Phage/plasmid_primase_P4_C"/>
</dbReference>
<dbReference type="InterPro" id="IPR027417">
    <property type="entry name" value="P-loop_NTPase"/>
</dbReference>
<dbReference type="PANTHER" id="PTHR35372:SF2">
    <property type="entry name" value="SF3 HELICASE DOMAIN-CONTAINING PROTEIN"/>
    <property type="match status" value="1"/>
</dbReference>
<evidence type="ECO:0000256" key="3">
    <source>
        <dbReference type="ARBA" id="ARBA00022840"/>
    </source>
</evidence>
<dbReference type="GO" id="GO:0016787">
    <property type="term" value="F:hydrolase activity"/>
    <property type="evidence" value="ECO:0007669"/>
    <property type="project" value="UniProtKB-KW"/>
</dbReference>
<proteinExistence type="predicted"/>
<keyword evidence="1" id="KW-0547">Nucleotide-binding</keyword>
<evidence type="ECO:0000256" key="1">
    <source>
        <dbReference type="ARBA" id="ARBA00022741"/>
    </source>
</evidence>
<evidence type="ECO:0000313" key="6">
    <source>
        <dbReference type="EMBL" id="KAK3236072.1"/>
    </source>
</evidence>
<protein>
    <recommendedName>
        <fullName evidence="5">SF3 helicase domain-containing protein</fullName>
    </recommendedName>
</protein>
<evidence type="ECO:0000259" key="5">
    <source>
        <dbReference type="PROSITE" id="PS51206"/>
    </source>
</evidence>
<dbReference type="SUPFAM" id="SSF52540">
    <property type="entry name" value="P-loop containing nucleoside triphosphate hydrolases"/>
    <property type="match status" value="1"/>
</dbReference>
<dbReference type="Pfam" id="PF08706">
    <property type="entry name" value="D5_N"/>
    <property type="match status" value="1"/>
</dbReference>
<keyword evidence="3" id="KW-0067">ATP-binding</keyword>
<evidence type="ECO:0000313" key="8">
    <source>
        <dbReference type="Proteomes" id="UP001190700"/>
    </source>
</evidence>
<dbReference type="Proteomes" id="UP001190700">
    <property type="component" value="Unassembled WGS sequence"/>
</dbReference>
<feature type="domain" description="SF3 helicase" evidence="5">
    <location>
        <begin position="266"/>
        <end position="452"/>
    </location>
</feature>
<evidence type="ECO:0000256" key="4">
    <source>
        <dbReference type="SAM" id="MobiDB-lite"/>
    </source>
</evidence>
<dbReference type="InterPro" id="IPR051620">
    <property type="entry name" value="ORF904-like_C"/>
</dbReference>
<comment type="caution">
    <text evidence="6">The sequence shown here is derived from an EMBL/GenBank/DDBJ whole genome shotgun (WGS) entry which is preliminary data.</text>
</comment>
<gene>
    <name evidence="7" type="ORF">CYMTET_4107</name>
    <name evidence="6" type="ORF">CYMTET_53769</name>
</gene>
<dbReference type="PANTHER" id="PTHR35372">
    <property type="entry name" value="ATP BINDING PROTEIN-RELATED"/>
    <property type="match status" value="1"/>
</dbReference>
<accession>A0AAE0BGK4</accession>
<name>A0AAE0BGK4_9CHLO</name>
<keyword evidence="2" id="KW-0378">Hydrolase</keyword>
<evidence type="ECO:0000313" key="7">
    <source>
        <dbReference type="EMBL" id="KAK3288423.1"/>
    </source>
</evidence>
<dbReference type="AlphaFoldDB" id="A0AAE0BGK4"/>
<organism evidence="6 8">
    <name type="scientific">Cymbomonas tetramitiformis</name>
    <dbReference type="NCBI Taxonomy" id="36881"/>
    <lineage>
        <taxon>Eukaryota</taxon>
        <taxon>Viridiplantae</taxon>
        <taxon>Chlorophyta</taxon>
        <taxon>Pyramimonadophyceae</taxon>
        <taxon>Pyramimonadales</taxon>
        <taxon>Pyramimonadaceae</taxon>
        <taxon>Cymbomonas</taxon>
    </lineage>
</organism>
<keyword evidence="8" id="KW-1185">Reference proteome</keyword>
<reference evidence="6 8" key="1">
    <citation type="journal article" date="2015" name="Genome Biol. Evol.">
        <title>Comparative Genomics of a Bacterivorous Green Alga Reveals Evolutionary Causalities and Consequences of Phago-Mixotrophic Mode of Nutrition.</title>
        <authorList>
            <person name="Burns J.A."/>
            <person name="Paasch A."/>
            <person name="Narechania A."/>
            <person name="Kim E."/>
        </authorList>
    </citation>
    <scope>NUCLEOTIDE SEQUENCE [LARGE SCALE GENOMIC DNA]</scope>
    <source>
        <strain evidence="6">PLY_AMNH</strain>
    </source>
</reference>